<keyword evidence="3" id="KW-1133">Transmembrane helix</keyword>
<proteinExistence type="predicted"/>
<gene>
    <name evidence="5" type="ORF">MGL_3995</name>
</gene>
<dbReference type="GO" id="GO:0016758">
    <property type="term" value="F:hexosyltransferase activity"/>
    <property type="evidence" value="ECO:0007669"/>
    <property type="project" value="UniProtKB-ARBA"/>
</dbReference>
<evidence type="ECO:0000256" key="3">
    <source>
        <dbReference type="SAM" id="Phobius"/>
    </source>
</evidence>
<evidence type="ECO:0000313" key="6">
    <source>
        <dbReference type="Proteomes" id="UP000008837"/>
    </source>
</evidence>
<organism evidence="5 6">
    <name type="scientific">Malassezia globosa (strain ATCC MYA-4612 / CBS 7966)</name>
    <name type="common">Dandruff-associated fungus</name>
    <dbReference type="NCBI Taxonomy" id="425265"/>
    <lineage>
        <taxon>Eukaryota</taxon>
        <taxon>Fungi</taxon>
        <taxon>Dikarya</taxon>
        <taxon>Basidiomycota</taxon>
        <taxon>Ustilaginomycotina</taxon>
        <taxon>Malasseziomycetes</taxon>
        <taxon>Malasseziales</taxon>
        <taxon>Malasseziaceae</taxon>
        <taxon>Malassezia</taxon>
    </lineage>
</organism>
<dbReference type="Proteomes" id="UP000008837">
    <property type="component" value="Unassembled WGS sequence"/>
</dbReference>
<dbReference type="AlphaFoldDB" id="A8QCD0"/>
<dbReference type="CDD" id="cd03784">
    <property type="entry name" value="GT1_Gtf-like"/>
    <property type="match status" value="1"/>
</dbReference>
<dbReference type="EMBL" id="AAYY01000018">
    <property type="protein sequence ID" value="EDP41614.1"/>
    <property type="molecule type" value="Genomic_DNA"/>
</dbReference>
<keyword evidence="3" id="KW-0472">Membrane</keyword>
<evidence type="ECO:0000256" key="2">
    <source>
        <dbReference type="ARBA" id="ARBA00022679"/>
    </source>
</evidence>
<dbReference type="InterPro" id="IPR002213">
    <property type="entry name" value="UDP_glucos_trans"/>
</dbReference>
<dbReference type="PANTHER" id="PTHR48043">
    <property type="entry name" value="EG:EG0003.4 PROTEIN-RELATED"/>
    <property type="match status" value="1"/>
</dbReference>
<dbReference type="PANTHER" id="PTHR48043:SF151">
    <property type="entry name" value="GLYCOSYLTRANSFERASE FAMILY 1 PROTEIN"/>
    <property type="match status" value="1"/>
</dbReference>
<keyword evidence="6" id="KW-1185">Reference proteome</keyword>
<dbReference type="SUPFAM" id="SSF53756">
    <property type="entry name" value="UDP-Glycosyltransferase/glycogen phosphorylase"/>
    <property type="match status" value="1"/>
</dbReference>
<dbReference type="VEuPathDB" id="FungiDB:MGL_3995"/>
<name>A8QCD0_MALGO</name>
<dbReference type="InterPro" id="IPR010610">
    <property type="entry name" value="EryCIII-like_C"/>
</dbReference>
<dbReference type="Gene3D" id="3.40.50.2000">
    <property type="entry name" value="Glycogen Phosphorylase B"/>
    <property type="match status" value="2"/>
</dbReference>
<keyword evidence="3" id="KW-0812">Transmembrane</keyword>
<evidence type="ECO:0000313" key="5">
    <source>
        <dbReference type="EMBL" id="EDP41614.1"/>
    </source>
</evidence>
<feature type="transmembrane region" description="Helical" evidence="3">
    <location>
        <begin position="202"/>
        <end position="223"/>
    </location>
</feature>
<dbReference type="KEGG" id="mgl:MGL_3995"/>
<evidence type="ECO:0000259" key="4">
    <source>
        <dbReference type="Pfam" id="PF06722"/>
    </source>
</evidence>
<reference evidence="5 6" key="1">
    <citation type="journal article" date="2007" name="Proc. Natl. Acad. Sci. U.S.A.">
        <title>Dandruff-associated Malassezia genomes reveal convergent and divergent virulence traits shared with plant and human fungal pathogens.</title>
        <authorList>
            <person name="Xu J."/>
            <person name="Saunders C.W."/>
            <person name="Hu P."/>
            <person name="Grant R.A."/>
            <person name="Boekhout T."/>
            <person name="Kuramae E.E."/>
            <person name="Kronstad J.W."/>
            <person name="Deangelis Y.M."/>
            <person name="Reeder N.L."/>
            <person name="Johnstone K.R."/>
            <person name="Leland M."/>
            <person name="Fieno A.M."/>
            <person name="Begley W.M."/>
            <person name="Sun Y."/>
            <person name="Lacey M.P."/>
            <person name="Chaudhary T."/>
            <person name="Keough T."/>
            <person name="Chu L."/>
            <person name="Sears R."/>
            <person name="Yuan B."/>
            <person name="Dawson T.L.Jr."/>
        </authorList>
    </citation>
    <scope>NUCLEOTIDE SEQUENCE [LARGE SCALE GENOMIC DNA]</scope>
    <source>
        <strain evidence="6">ATCC MYA-4612 / CBS 7966</strain>
    </source>
</reference>
<dbReference type="OrthoDB" id="5835829at2759"/>
<sequence>MSFVLSPKRYLILTNPATGQVNPLLSLAEELVNRGNQVVFSSSAPILKKIQKMQSRMGLLVQPESIPSPEFLMRVPLTFYSLGESDVVSDYTNKAFEMTDRFHDLCRSKPGQIWGWLSTFIENVPGASDTYRDVVVMIRDLIESLNPDLIIVDNFSPFAVDGVRLTKRPFVATSPAAASAVASNVDILRSPMPMSGGRSAHGGILMLIHNLVFIVIWLHFIYFNQWPIQRRRFRRNVLGLKPTDTICDSVMTPTPGMLPQQIATISFNVANMDVYPPEAYHNSVYFVGPCFAPKQLLMPSARSIPSSPVSLSFRSMDLSPSVSTATTPVVADGFLEKQMLSAHAVAQMQDPVKIWMDRAMTENKRILYINMGSIFFYSLEDYNNILHALEILHREVPDVLVLWKVSNHPKNVQPIPTVEEANLPSYIRREHWIPDVEVVLSHPSLAASMHHGGGNSYNEALAHGVPQFCVSQWVDTHDIGLYITHSGIGLWADQSPKFDPTDISTKLVRLLQTDYKTFRHAALSWKLKCIQAGGTAGAVEIIENLLRSYDFVNNDSKAPFPDAI</sequence>
<dbReference type="InParanoid" id="A8QCD0"/>
<dbReference type="OMA" id="IHFNTPG"/>
<feature type="domain" description="Erythromycin biosynthesis protein CIII-like C-terminal" evidence="4">
    <location>
        <begin position="421"/>
        <end position="521"/>
    </location>
</feature>
<comment type="caution">
    <text evidence="5">The sequence shown here is derived from an EMBL/GenBank/DDBJ whole genome shotgun (WGS) entry which is preliminary data.</text>
</comment>
<evidence type="ECO:0000256" key="1">
    <source>
        <dbReference type="ARBA" id="ARBA00022676"/>
    </source>
</evidence>
<accession>A8QCD0</accession>
<dbReference type="InterPro" id="IPR050271">
    <property type="entry name" value="UDP-glycosyltransferase"/>
</dbReference>
<dbReference type="GeneID" id="5853134"/>
<keyword evidence="1" id="KW-0328">Glycosyltransferase</keyword>
<protein>
    <recommendedName>
        <fullName evidence="4">Erythromycin biosynthesis protein CIII-like C-terminal domain-containing protein</fullName>
    </recommendedName>
</protein>
<dbReference type="RefSeq" id="XP_001728828.1">
    <property type="nucleotide sequence ID" value="XM_001728776.1"/>
</dbReference>
<dbReference type="GO" id="GO:0008194">
    <property type="term" value="F:UDP-glycosyltransferase activity"/>
    <property type="evidence" value="ECO:0007669"/>
    <property type="project" value="InterPro"/>
</dbReference>
<dbReference type="Pfam" id="PF06722">
    <property type="entry name" value="EryCIII-like_C"/>
    <property type="match status" value="1"/>
</dbReference>
<keyword evidence="2" id="KW-0808">Transferase</keyword>